<feature type="domain" description="Thiamine phosphate synthase/TenI" evidence="12">
    <location>
        <begin position="10"/>
        <end position="190"/>
    </location>
</feature>
<feature type="binding site" evidence="9">
    <location>
        <position position="167"/>
    </location>
    <ligand>
        <name>2-[(2R,5Z)-2-carboxy-4-methylthiazol-5(2H)-ylidene]ethyl phosphate</name>
        <dbReference type="ChEBI" id="CHEBI:62899"/>
    </ligand>
</feature>
<accession>A0ABN8AVR3</accession>
<feature type="binding site" evidence="9">
    <location>
        <position position="72"/>
    </location>
    <ligand>
        <name>Mg(2+)</name>
        <dbReference type="ChEBI" id="CHEBI:18420"/>
    </ligand>
</feature>
<evidence type="ECO:0000256" key="6">
    <source>
        <dbReference type="ARBA" id="ARBA00047334"/>
    </source>
</evidence>
<evidence type="ECO:0000256" key="2">
    <source>
        <dbReference type="ARBA" id="ARBA00022679"/>
    </source>
</evidence>
<comment type="catalytic activity">
    <reaction evidence="8 9 10">
        <text>2-[(2R,5Z)-2-carboxy-4-methylthiazol-5(2H)-ylidene]ethyl phosphate + 4-amino-2-methyl-5-(diphosphooxymethyl)pyrimidine + 2 H(+) = thiamine phosphate + CO2 + diphosphate</text>
        <dbReference type="Rhea" id="RHEA:47844"/>
        <dbReference type="ChEBI" id="CHEBI:15378"/>
        <dbReference type="ChEBI" id="CHEBI:16526"/>
        <dbReference type="ChEBI" id="CHEBI:33019"/>
        <dbReference type="ChEBI" id="CHEBI:37575"/>
        <dbReference type="ChEBI" id="CHEBI:57841"/>
        <dbReference type="ChEBI" id="CHEBI:62899"/>
        <dbReference type="EC" id="2.5.1.3"/>
    </reaction>
</comment>
<keyword evidence="3 9" id="KW-0479">Metal-binding</keyword>
<dbReference type="RefSeq" id="WP_239797880.1">
    <property type="nucleotide sequence ID" value="NZ_OU912926.1"/>
</dbReference>
<dbReference type="PANTHER" id="PTHR20857">
    <property type="entry name" value="THIAMINE-PHOSPHATE PYROPHOSPHORYLASE"/>
    <property type="match status" value="1"/>
</dbReference>
<keyword evidence="2 9" id="KW-0808">Transferase</keyword>
<comment type="similarity">
    <text evidence="9 10">Belongs to the thiamine-phosphate synthase family.</text>
</comment>
<evidence type="ECO:0000256" key="7">
    <source>
        <dbReference type="ARBA" id="ARBA00047851"/>
    </source>
</evidence>
<gene>
    <name evidence="9 13" type="primary">thiE</name>
    <name evidence="13" type="ORF">NTG6680_2969</name>
</gene>
<dbReference type="HAMAP" id="MF_00097">
    <property type="entry name" value="TMP_synthase"/>
    <property type="match status" value="1"/>
</dbReference>
<dbReference type="InterPro" id="IPR036206">
    <property type="entry name" value="ThiamineP_synth_sf"/>
</dbReference>
<feature type="binding site" evidence="9">
    <location>
        <position position="71"/>
    </location>
    <ligand>
        <name>4-amino-2-methyl-5-(diphosphooxymethyl)pyrimidine</name>
        <dbReference type="ChEBI" id="CHEBI:57841"/>
    </ligand>
</feature>
<comment type="pathway">
    <text evidence="1 9 11">Cofactor biosynthesis; thiamine diphosphate biosynthesis; thiamine phosphate from 4-amino-2-methyl-5-diphosphomethylpyrimidine and 4-methyl-5-(2-phosphoethyl)-thiazole: step 1/1.</text>
</comment>
<feature type="binding site" evidence="9">
    <location>
        <begin position="39"/>
        <end position="43"/>
    </location>
    <ligand>
        <name>4-amino-2-methyl-5-(diphosphooxymethyl)pyrimidine</name>
        <dbReference type="ChEBI" id="CHEBI:57841"/>
    </ligand>
</feature>
<evidence type="ECO:0000256" key="11">
    <source>
        <dbReference type="RuleBase" id="RU004253"/>
    </source>
</evidence>
<dbReference type="SUPFAM" id="SSF51391">
    <property type="entry name" value="Thiamin phosphate synthase"/>
    <property type="match status" value="1"/>
</dbReference>
<dbReference type="PANTHER" id="PTHR20857:SF15">
    <property type="entry name" value="THIAMINE-PHOSPHATE SYNTHASE"/>
    <property type="match status" value="1"/>
</dbReference>
<dbReference type="CDD" id="cd00564">
    <property type="entry name" value="TMP_TenI"/>
    <property type="match status" value="1"/>
</dbReference>
<evidence type="ECO:0000256" key="4">
    <source>
        <dbReference type="ARBA" id="ARBA00022842"/>
    </source>
</evidence>
<evidence type="ECO:0000256" key="5">
    <source>
        <dbReference type="ARBA" id="ARBA00022977"/>
    </source>
</evidence>
<comment type="caution">
    <text evidence="9">Lacks conserved residue(s) required for the propagation of feature annotation.</text>
</comment>
<protein>
    <recommendedName>
        <fullName evidence="9">Thiamine-phosphate synthase</fullName>
        <shortName evidence="9">TP synthase</shortName>
        <shortName evidence="9">TPS</shortName>
        <ecNumber evidence="9">2.5.1.3</ecNumber>
    </recommendedName>
    <alternativeName>
        <fullName evidence="9">Thiamine-phosphate pyrophosphorylase</fullName>
        <shortName evidence="9">TMP pyrophosphorylase</shortName>
        <shortName evidence="9">TMP-PPase</shortName>
    </alternativeName>
</protein>
<comment type="function">
    <text evidence="9">Condenses 4-methyl-5-(beta-hydroxyethyl)thiazole monophosphate (THZ-P) and 2-methyl-4-amino-5-hydroxymethyl pyrimidine pyrophosphate (HMP-PP) to form thiamine monophosphate (TMP).</text>
</comment>
<keyword evidence="14" id="KW-1185">Reference proteome</keyword>
<keyword evidence="4 9" id="KW-0460">Magnesium</keyword>
<evidence type="ECO:0000256" key="3">
    <source>
        <dbReference type="ARBA" id="ARBA00022723"/>
    </source>
</evidence>
<evidence type="ECO:0000256" key="1">
    <source>
        <dbReference type="ARBA" id="ARBA00005165"/>
    </source>
</evidence>
<dbReference type="Gene3D" id="3.20.20.70">
    <property type="entry name" value="Aldolase class I"/>
    <property type="match status" value="1"/>
</dbReference>
<evidence type="ECO:0000256" key="9">
    <source>
        <dbReference type="HAMAP-Rule" id="MF_00097"/>
    </source>
</evidence>
<proteinExistence type="inferred from homology"/>
<sequence length="217" mass="23146">MNPAYVIKGVYAITPDCADTTDLLHRVRLALAGEVRVLQYRNKSANTAQRLEQAHALRKLTREFTIPFIVNDDAQLAAQVDADGVHLGIADGSVDTARATLGIHKIIGVSCYNRLSLAQNAVHAGADYVAFGAFFPSTIKPNAEVADIELLQQARAELPIPLVAIGGITLNNAASLVHAGADALAVISALFAAEDITVTAKKLSTLFNSSRFEDNRN</sequence>
<keyword evidence="5 9" id="KW-0784">Thiamine biosynthesis</keyword>
<name>A0ABN8AVR3_9PROT</name>
<organism evidence="13 14">
    <name type="scientific">Candidatus Nitrotoga arctica</name>
    <dbReference type="NCBI Taxonomy" id="453162"/>
    <lineage>
        <taxon>Bacteria</taxon>
        <taxon>Pseudomonadati</taxon>
        <taxon>Pseudomonadota</taxon>
        <taxon>Betaproteobacteria</taxon>
        <taxon>Nitrosomonadales</taxon>
        <taxon>Gallionellaceae</taxon>
        <taxon>Candidatus Nitrotoga</taxon>
    </lineage>
</organism>
<dbReference type="InterPro" id="IPR022998">
    <property type="entry name" value="ThiamineP_synth_TenI"/>
</dbReference>
<comment type="catalytic activity">
    <reaction evidence="6 9 10">
        <text>4-methyl-5-(2-phosphooxyethyl)-thiazole + 4-amino-2-methyl-5-(diphosphooxymethyl)pyrimidine + H(+) = thiamine phosphate + diphosphate</text>
        <dbReference type="Rhea" id="RHEA:22328"/>
        <dbReference type="ChEBI" id="CHEBI:15378"/>
        <dbReference type="ChEBI" id="CHEBI:33019"/>
        <dbReference type="ChEBI" id="CHEBI:37575"/>
        <dbReference type="ChEBI" id="CHEBI:57841"/>
        <dbReference type="ChEBI" id="CHEBI:58296"/>
        <dbReference type="EC" id="2.5.1.3"/>
    </reaction>
</comment>
<dbReference type="EMBL" id="OU912926">
    <property type="protein sequence ID" value="CAG9934218.1"/>
    <property type="molecule type" value="Genomic_DNA"/>
</dbReference>
<feature type="binding site" evidence="9">
    <location>
        <position position="140"/>
    </location>
    <ligand>
        <name>4-amino-2-methyl-5-(diphosphooxymethyl)pyrimidine</name>
        <dbReference type="ChEBI" id="CHEBI:57841"/>
    </ligand>
</feature>
<evidence type="ECO:0000313" key="14">
    <source>
        <dbReference type="Proteomes" id="UP000839052"/>
    </source>
</evidence>
<feature type="binding site" evidence="9">
    <location>
        <begin position="187"/>
        <end position="188"/>
    </location>
    <ligand>
        <name>2-[(2R,5Z)-2-carboxy-4-methylthiazol-5(2H)-ylidene]ethyl phosphate</name>
        <dbReference type="ChEBI" id="CHEBI:62899"/>
    </ligand>
</feature>
<evidence type="ECO:0000259" key="12">
    <source>
        <dbReference type="Pfam" id="PF02581"/>
    </source>
</evidence>
<dbReference type="GO" id="GO:0004789">
    <property type="term" value="F:thiamine-phosphate diphosphorylase activity"/>
    <property type="evidence" value="ECO:0007669"/>
    <property type="project" value="UniProtKB-EC"/>
</dbReference>
<feature type="binding site" evidence="9">
    <location>
        <position position="110"/>
    </location>
    <ligand>
        <name>4-amino-2-methyl-5-(diphosphooxymethyl)pyrimidine</name>
        <dbReference type="ChEBI" id="CHEBI:57841"/>
    </ligand>
</feature>
<comment type="catalytic activity">
    <reaction evidence="7 9 10">
        <text>2-(2-carboxy-4-methylthiazol-5-yl)ethyl phosphate + 4-amino-2-methyl-5-(diphosphooxymethyl)pyrimidine + 2 H(+) = thiamine phosphate + CO2 + diphosphate</text>
        <dbReference type="Rhea" id="RHEA:47848"/>
        <dbReference type="ChEBI" id="CHEBI:15378"/>
        <dbReference type="ChEBI" id="CHEBI:16526"/>
        <dbReference type="ChEBI" id="CHEBI:33019"/>
        <dbReference type="ChEBI" id="CHEBI:37575"/>
        <dbReference type="ChEBI" id="CHEBI:57841"/>
        <dbReference type="ChEBI" id="CHEBI:62890"/>
        <dbReference type="EC" id="2.5.1.3"/>
    </reaction>
</comment>
<evidence type="ECO:0000313" key="13">
    <source>
        <dbReference type="EMBL" id="CAG9934218.1"/>
    </source>
</evidence>
<dbReference type="Pfam" id="PF02581">
    <property type="entry name" value="TMP-TENI"/>
    <property type="match status" value="1"/>
</dbReference>
<feature type="binding site" evidence="9">
    <location>
        <position position="91"/>
    </location>
    <ligand>
        <name>Mg(2+)</name>
        <dbReference type="ChEBI" id="CHEBI:18420"/>
    </ligand>
</feature>
<dbReference type="InterPro" id="IPR034291">
    <property type="entry name" value="TMP_synthase"/>
</dbReference>
<evidence type="ECO:0000256" key="10">
    <source>
        <dbReference type="RuleBase" id="RU003826"/>
    </source>
</evidence>
<comment type="cofactor">
    <cofactor evidence="9">
        <name>Mg(2+)</name>
        <dbReference type="ChEBI" id="CHEBI:18420"/>
    </cofactor>
    <text evidence="9">Binds 1 Mg(2+) ion per subunit.</text>
</comment>
<dbReference type="InterPro" id="IPR013785">
    <property type="entry name" value="Aldolase_TIM"/>
</dbReference>
<dbReference type="EC" id="2.5.1.3" evidence="9"/>
<reference evidence="13 14" key="1">
    <citation type="submission" date="2021-10" db="EMBL/GenBank/DDBJ databases">
        <authorList>
            <person name="Koch H."/>
        </authorList>
    </citation>
    <scope>NUCLEOTIDE SEQUENCE [LARGE SCALE GENOMIC DNA]</scope>
    <source>
        <strain evidence="13">6680</strain>
    </source>
</reference>
<evidence type="ECO:0000256" key="8">
    <source>
        <dbReference type="ARBA" id="ARBA00047883"/>
    </source>
</evidence>
<dbReference type="Proteomes" id="UP000839052">
    <property type="component" value="Chromosome"/>
</dbReference>
<dbReference type="NCBIfam" id="TIGR00693">
    <property type="entry name" value="thiE"/>
    <property type="match status" value="1"/>
</dbReference>